<dbReference type="InterPro" id="IPR036291">
    <property type="entry name" value="NAD(P)-bd_dom_sf"/>
</dbReference>
<dbReference type="PANTHER" id="PTHR43086">
    <property type="entry name" value="VERY-LONG-CHAIN 3-OXOOACYL-COA REDUCTASE"/>
    <property type="match status" value="1"/>
</dbReference>
<evidence type="ECO:0000256" key="1">
    <source>
        <dbReference type="ARBA" id="ARBA00022857"/>
    </source>
</evidence>
<reference evidence="4 5" key="1">
    <citation type="submission" date="2021-06" db="EMBL/GenBank/DDBJ databases">
        <authorList>
            <person name="Palmer J.M."/>
        </authorList>
    </citation>
    <scope>NUCLEOTIDE SEQUENCE [LARGE SCALE GENOMIC DNA]</scope>
    <source>
        <strain evidence="5">if_2019</strain>
        <tissue evidence="4">Muscle</tissue>
    </source>
</reference>
<comment type="caution">
    <text evidence="4">The sequence shown here is derived from an EMBL/GenBank/DDBJ whole genome shotgun (WGS) entry which is preliminary data.</text>
</comment>
<evidence type="ECO:0000313" key="5">
    <source>
        <dbReference type="Proteomes" id="UP001482620"/>
    </source>
</evidence>
<name>A0ABV0VA22_9TELE</name>
<sequence>MSNSVPSLSVVTGASEGIGRAYAFALAERGMNVVIISRTKEKLDKVAKEIGETTGQSVKVIVADFSEENVFQEIEEELKDLNVGVLVNNVGVLPSIIPCKFLNAKELDKVSGTSQACTRGHRNFLHPPDITMHAQM</sequence>
<keyword evidence="1" id="KW-0521">NADP</keyword>
<gene>
    <name evidence="4" type="ORF">ILYODFUR_037902</name>
</gene>
<dbReference type="Pfam" id="PF00106">
    <property type="entry name" value="adh_short"/>
    <property type="match status" value="1"/>
</dbReference>
<dbReference type="PANTHER" id="PTHR43086:SF2">
    <property type="entry name" value="HYDROXYSTEROID DEHYDROGENASE-LIKE PROTEIN 1"/>
    <property type="match status" value="1"/>
</dbReference>
<dbReference type="InterPro" id="IPR002347">
    <property type="entry name" value="SDR_fam"/>
</dbReference>
<dbReference type="PRINTS" id="PR00081">
    <property type="entry name" value="GDHRDH"/>
</dbReference>
<comment type="similarity">
    <text evidence="3">Belongs to the short-chain dehydrogenases/reductases (SDR) family. 17-beta-HSD 3 subfamily.</text>
</comment>
<protein>
    <submittedName>
        <fullName evidence="4">Uncharacterized protein</fullName>
    </submittedName>
</protein>
<proteinExistence type="inferred from homology"/>
<evidence type="ECO:0000256" key="3">
    <source>
        <dbReference type="ARBA" id="ARBA00038261"/>
    </source>
</evidence>
<dbReference type="Proteomes" id="UP001482620">
    <property type="component" value="Unassembled WGS sequence"/>
</dbReference>
<keyword evidence="2" id="KW-0560">Oxidoreductase</keyword>
<dbReference type="EMBL" id="JAHRIQ010101469">
    <property type="protein sequence ID" value="MEQ2253961.1"/>
    <property type="molecule type" value="Genomic_DNA"/>
</dbReference>
<keyword evidence="5" id="KW-1185">Reference proteome</keyword>
<accession>A0ABV0VA22</accession>
<dbReference type="Gene3D" id="3.40.50.720">
    <property type="entry name" value="NAD(P)-binding Rossmann-like Domain"/>
    <property type="match status" value="1"/>
</dbReference>
<organism evidence="4 5">
    <name type="scientific">Ilyodon furcidens</name>
    <name type="common">goldbreast splitfin</name>
    <dbReference type="NCBI Taxonomy" id="33524"/>
    <lineage>
        <taxon>Eukaryota</taxon>
        <taxon>Metazoa</taxon>
        <taxon>Chordata</taxon>
        <taxon>Craniata</taxon>
        <taxon>Vertebrata</taxon>
        <taxon>Euteleostomi</taxon>
        <taxon>Actinopterygii</taxon>
        <taxon>Neopterygii</taxon>
        <taxon>Teleostei</taxon>
        <taxon>Neoteleostei</taxon>
        <taxon>Acanthomorphata</taxon>
        <taxon>Ovalentaria</taxon>
        <taxon>Atherinomorphae</taxon>
        <taxon>Cyprinodontiformes</taxon>
        <taxon>Goodeidae</taxon>
        <taxon>Ilyodon</taxon>
    </lineage>
</organism>
<dbReference type="SUPFAM" id="SSF51735">
    <property type="entry name" value="NAD(P)-binding Rossmann-fold domains"/>
    <property type="match status" value="1"/>
</dbReference>
<evidence type="ECO:0000256" key="2">
    <source>
        <dbReference type="ARBA" id="ARBA00023002"/>
    </source>
</evidence>
<evidence type="ECO:0000313" key="4">
    <source>
        <dbReference type="EMBL" id="MEQ2253961.1"/>
    </source>
</evidence>